<organism evidence="2 3">
    <name type="scientific">Ficus carica</name>
    <name type="common">Common fig</name>
    <dbReference type="NCBI Taxonomy" id="3494"/>
    <lineage>
        <taxon>Eukaryota</taxon>
        <taxon>Viridiplantae</taxon>
        <taxon>Streptophyta</taxon>
        <taxon>Embryophyta</taxon>
        <taxon>Tracheophyta</taxon>
        <taxon>Spermatophyta</taxon>
        <taxon>Magnoliopsida</taxon>
        <taxon>eudicotyledons</taxon>
        <taxon>Gunneridae</taxon>
        <taxon>Pentapetalae</taxon>
        <taxon>rosids</taxon>
        <taxon>fabids</taxon>
        <taxon>Rosales</taxon>
        <taxon>Moraceae</taxon>
        <taxon>Ficeae</taxon>
        <taxon>Ficus</taxon>
    </lineage>
</organism>
<name>A0AA88DDE9_FICCA</name>
<dbReference type="AlphaFoldDB" id="A0AA88DDE9"/>
<protein>
    <recommendedName>
        <fullName evidence="1">R13L1/DRL21-like LRR repeat region domain-containing protein</fullName>
    </recommendedName>
</protein>
<dbReference type="SUPFAM" id="SSF52047">
    <property type="entry name" value="RNI-like"/>
    <property type="match status" value="1"/>
</dbReference>
<reference evidence="2" key="1">
    <citation type="submission" date="2023-07" db="EMBL/GenBank/DDBJ databases">
        <title>draft genome sequence of fig (Ficus carica).</title>
        <authorList>
            <person name="Takahashi T."/>
            <person name="Nishimura K."/>
        </authorList>
    </citation>
    <scope>NUCLEOTIDE SEQUENCE</scope>
</reference>
<accession>A0AA88DDE9</accession>
<keyword evidence="3" id="KW-1185">Reference proteome</keyword>
<dbReference type="Proteomes" id="UP001187192">
    <property type="component" value="Unassembled WGS sequence"/>
</dbReference>
<gene>
    <name evidence="2" type="ORF">TIFTF001_024585</name>
</gene>
<feature type="domain" description="R13L1/DRL21-like LRR repeat region" evidence="1">
    <location>
        <begin position="84"/>
        <end position="211"/>
    </location>
</feature>
<dbReference type="EMBL" id="BTGU01000057">
    <property type="protein sequence ID" value="GMN55463.1"/>
    <property type="molecule type" value="Genomic_DNA"/>
</dbReference>
<dbReference type="Pfam" id="PF25019">
    <property type="entry name" value="LRR_R13L1-DRL21"/>
    <property type="match status" value="2"/>
</dbReference>
<dbReference type="InterPro" id="IPR056789">
    <property type="entry name" value="LRR_R13L1-DRL21"/>
</dbReference>
<feature type="domain" description="R13L1/DRL21-like LRR repeat region" evidence="1">
    <location>
        <begin position="340"/>
        <end position="405"/>
    </location>
</feature>
<dbReference type="SUPFAM" id="SSF52058">
    <property type="entry name" value="L domain-like"/>
    <property type="match status" value="1"/>
</dbReference>
<sequence>METLSNPITNLLNLQTLKLNNCGRLRKLPRHFEKLVNLRHLELKWCNRLTHMPNGLGMLTNLQTLSKFVLCKSSDSVPRHGGELKELMELNNLGGVLEVSNLRHGKEAGVESESANLKEKQHLRSLSLAWDSSVDNTDATEAILGYEMSLEGLQPHPNLESLSLEYYGGMMFSSWLSSLTNLVNLSLYSCKKCQHLPPLNQFHRLERLQLSVLPCLEYVLSEEDFFSSLTSETKILSSLRELWLVNLPNLKGWWRDESGEVENFFATTTTTSTQSSEENRRLLPSFTSLTYLLVDNCPKLTCMPLYPHLEERLILKNTSMKPFQQTIESSNNGLLQIPTASSFSPLSKLTTLEIYKNEDLECLPDWFKSLTSLKRLWIRDCSKLKDLRPGIQHLSSLRELDIENCKGLEEMFLNDDAIMWKALNERLHTLRLDWFHKLEALPQGIQHLTSLTQLDVIALVLPIYMIN</sequence>
<proteinExistence type="predicted"/>
<dbReference type="Gene3D" id="3.80.10.10">
    <property type="entry name" value="Ribonuclease Inhibitor"/>
    <property type="match status" value="3"/>
</dbReference>
<dbReference type="PANTHER" id="PTHR47186:SF13">
    <property type="entry name" value="DISEASE RESISTANCE PROTEIN RGA3"/>
    <property type="match status" value="1"/>
</dbReference>
<comment type="caution">
    <text evidence="2">The sequence shown here is derived from an EMBL/GenBank/DDBJ whole genome shotgun (WGS) entry which is preliminary data.</text>
</comment>
<dbReference type="InterPro" id="IPR032675">
    <property type="entry name" value="LRR_dom_sf"/>
</dbReference>
<evidence type="ECO:0000313" key="2">
    <source>
        <dbReference type="EMBL" id="GMN55463.1"/>
    </source>
</evidence>
<evidence type="ECO:0000259" key="1">
    <source>
        <dbReference type="Pfam" id="PF25019"/>
    </source>
</evidence>
<evidence type="ECO:0000313" key="3">
    <source>
        <dbReference type="Proteomes" id="UP001187192"/>
    </source>
</evidence>
<dbReference type="PANTHER" id="PTHR47186">
    <property type="entry name" value="LEUCINE-RICH REPEAT-CONTAINING PROTEIN 57"/>
    <property type="match status" value="1"/>
</dbReference>